<keyword evidence="9" id="KW-1015">Disulfide bond</keyword>
<dbReference type="PIRSF" id="PIRSF000615">
    <property type="entry name" value="TyrPK_CSF1-R"/>
    <property type="match status" value="1"/>
</dbReference>
<feature type="transmembrane region" description="Helical" evidence="14">
    <location>
        <begin position="411"/>
        <end position="432"/>
    </location>
</feature>
<keyword evidence="13" id="KW-0547">Nucleotide-binding</keyword>
<name>A0ABN8M367_9CNID</name>
<feature type="binding site" evidence="13">
    <location>
        <position position="533"/>
    </location>
    <ligand>
        <name>ATP</name>
        <dbReference type="ChEBI" id="CHEBI:30616"/>
    </ligand>
</feature>
<feature type="domain" description="Fibronectin type-III" evidence="17">
    <location>
        <begin position="186"/>
        <end position="287"/>
    </location>
</feature>
<dbReference type="InterPro" id="IPR013783">
    <property type="entry name" value="Ig-like_fold"/>
</dbReference>
<evidence type="ECO:0000256" key="7">
    <source>
        <dbReference type="ARBA" id="ARBA00022989"/>
    </source>
</evidence>
<comment type="catalytic activity">
    <reaction evidence="12">
        <text>L-tyrosyl-[protein] + ATP = O-phospho-L-tyrosyl-[protein] + ADP + H(+)</text>
        <dbReference type="Rhea" id="RHEA:10596"/>
        <dbReference type="Rhea" id="RHEA-COMP:10136"/>
        <dbReference type="Rhea" id="RHEA-COMP:20101"/>
        <dbReference type="ChEBI" id="CHEBI:15378"/>
        <dbReference type="ChEBI" id="CHEBI:30616"/>
        <dbReference type="ChEBI" id="CHEBI:46858"/>
        <dbReference type="ChEBI" id="CHEBI:61978"/>
        <dbReference type="ChEBI" id="CHEBI:456216"/>
        <dbReference type="EC" id="2.7.10.1"/>
    </reaction>
</comment>
<dbReference type="Gene3D" id="1.10.510.10">
    <property type="entry name" value="Transferase(Phosphotransferase) domain 1"/>
    <property type="match status" value="1"/>
</dbReference>
<dbReference type="InterPro" id="IPR017441">
    <property type="entry name" value="Protein_kinase_ATP_BS"/>
</dbReference>
<dbReference type="InterPro" id="IPR020635">
    <property type="entry name" value="Tyr_kinase_cat_dom"/>
</dbReference>
<keyword evidence="11" id="KW-0325">Glycoprotein</keyword>
<comment type="caution">
    <text evidence="18">The sequence shown here is derived from an EMBL/GenBank/DDBJ whole genome shotgun (WGS) entry which is preliminary data.</text>
</comment>
<dbReference type="EC" id="2.7.10.1" evidence="2"/>
<keyword evidence="5" id="KW-0677">Repeat</keyword>
<dbReference type="PROSITE" id="PS50011">
    <property type="entry name" value="PROTEIN_KINASE_DOM"/>
    <property type="match status" value="1"/>
</dbReference>
<dbReference type="PRINTS" id="PR00109">
    <property type="entry name" value="TYRKINASE"/>
</dbReference>
<dbReference type="PANTHER" id="PTHR24416">
    <property type="entry name" value="TYROSINE-PROTEIN KINASE RECEPTOR"/>
    <property type="match status" value="1"/>
</dbReference>
<dbReference type="Pfam" id="PF00041">
    <property type="entry name" value="fn3"/>
    <property type="match status" value="2"/>
</dbReference>
<keyword evidence="19" id="KW-1185">Reference proteome</keyword>
<accession>A0ABN8M367</accession>
<dbReference type="InterPro" id="IPR007110">
    <property type="entry name" value="Ig-like_dom"/>
</dbReference>
<evidence type="ECO:0000256" key="9">
    <source>
        <dbReference type="ARBA" id="ARBA00023157"/>
    </source>
</evidence>
<comment type="subcellular location">
    <subcellularLocation>
        <location evidence="1">Membrane</location>
        <topology evidence="1">Single-pass membrane protein</topology>
    </subcellularLocation>
</comment>
<dbReference type="InterPro" id="IPR001245">
    <property type="entry name" value="Ser-Thr/Tyr_kinase_cat_dom"/>
</dbReference>
<dbReference type="PROSITE" id="PS50835">
    <property type="entry name" value="IG_LIKE"/>
    <property type="match status" value="1"/>
</dbReference>
<dbReference type="InterPro" id="IPR003961">
    <property type="entry name" value="FN3_dom"/>
</dbReference>
<dbReference type="SMART" id="SM00219">
    <property type="entry name" value="TyrKc"/>
    <property type="match status" value="1"/>
</dbReference>
<dbReference type="SMART" id="SM00060">
    <property type="entry name" value="FN3"/>
    <property type="match status" value="3"/>
</dbReference>
<feature type="domain" description="Fibronectin type-III" evidence="17">
    <location>
        <begin position="288"/>
        <end position="388"/>
    </location>
</feature>
<evidence type="ECO:0000256" key="5">
    <source>
        <dbReference type="ARBA" id="ARBA00022737"/>
    </source>
</evidence>
<dbReference type="InterPro" id="IPR000719">
    <property type="entry name" value="Prot_kinase_dom"/>
</dbReference>
<evidence type="ECO:0000256" key="1">
    <source>
        <dbReference type="ARBA" id="ARBA00004167"/>
    </source>
</evidence>
<keyword evidence="7 14" id="KW-1133">Transmembrane helix</keyword>
<evidence type="ECO:0000256" key="2">
    <source>
        <dbReference type="ARBA" id="ARBA00011902"/>
    </source>
</evidence>
<protein>
    <recommendedName>
        <fullName evidence="2">receptor protein-tyrosine kinase</fullName>
        <ecNumber evidence="2">2.7.10.1</ecNumber>
    </recommendedName>
</protein>
<dbReference type="Gene3D" id="3.30.200.20">
    <property type="entry name" value="Phosphorylase Kinase, domain 1"/>
    <property type="match status" value="1"/>
</dbReference>
<feature type="domain" description="Fibronectin type-III" evidence="17">
    <location>
        <begin position="91"/>
        <end position="185"/>
    </location>
</feature>
<dbReference type="InterPro" id="IPR008266">
    <property type="entry name" value="Tyr_kinase_AS"/>
</dbReference>
<dbReference type="Proteomes" id="UP001159427">
    <property type="component" value="Unassembled WGS sequence"/>
</dbReference>
<evidence type="ECO:0000313" key="18">
    <source>
        <dbReference type="EMBL" id="CAH3022007.1"/>
    </source>
</evidence>
<proteinExistence type="predicted"/>
<organism evidence="18 19">
    <name type="scientific">Porites evermanni</name>
    <dbReference type="NCBI Taxonomy" id="104178"/>
    <lineage>
        <taxon>Eukaryota</taxon>
        <taxon>Metazoa</taxon>
        <taxon>Cnidaria</taxon>
        <taxon>Anthozoa</taxon>
        <taxon>Hexacorallia</taxon>
        <taxon>Scleractinia</taxon>
        <taxon>Fungiina</taxon>
        <taxon>Poritidae</taxon>
        <taxon>Porites</taxon>
    </lineage>
</organism>
<feature type="non-terminal residue" evidence="18">
    <location>
        <position position="1"/>
    </location>
</feature>
<dbReference type="PROSITE" id="PS00107">
    <property type="entry name" value="PROTEIN_KINASE_ATP"/>
    <property type="match status" value="1"/>
</dbReference>
<dbReference type="Gene3D" id="2.60.40.10">
    <property type="entry name" value="Immunoglobulins"/>
    <property type="match status" value="4"/>
</dbReference>
<sequence length="803" mass="90351">IDAATVTTVTPSTSQSWIGQTVKLTCTADGVPTPALSWKNPSGKVLKKVTELNNIVYVQMTSDQDFGSYACEATNVVNTDTRTVQVQQIKAPGSPSFIVDIEATSITVRWTKPADDGGSPITAYRVLILRGNTEIENRNITDLTVMQLDIGGLTKSSNYTIKLFARNYVFEGNAAKRKIQTKYEGVPGAAEITDLPAETTNVNIILQWKEAENNGAPITQYTVYRRTVREDGTSLNWIRIENITNTSDRKVVVNFEKGKEYELVVTATNSFGEGVKDERTIRKLKVLGGRRLNYPIMSCQKNAILKWKEAENNGAPITQYTVYRRTVREDGTSLTWIKIKEITDTSDRKVVVNFEKGKEYELVVTATNSFGEGGKEERKIGKIKVLGGFFKPTGSQTAGSSCDNQKEILHAVYITIICLLLISNLILIFFVCRMRTLSANNRKLDWTLRNPIAVKVEADTQSLDMERTFEAPTFSTSASADYMPLHPSTRSWEISRRQVNIITVIGKGAFSQVAKATVNNLRGSQDNLTVAVKMLKANAPASDKKDLLSELDLMKKLKPHPHVIRLLGCVTETEPLLVLIEYVPYGDLLGYLRKSRGLNDTYFKDPDIKPQTNLTAEQLMKFAWQVADGMCYLSSKKIIHRDLAARNVLVGEGEKCKVTDFGMARDVHQEDIYNKTSRGRLPVKWTAYESLMYGTYTTQSDVWSYGVVLYEVLTVGGSPYPDINARNIAQKLQEGYRMPKPKHVEIKLYQIMLDCWRENPVDRPTFERLRNTMKEMEGNHKTYVNLKQYDHSLYANVNDLKAM</sequence>
<evidence type="ECO:0000313" key="19">
    <source>
        <dbReference type="Proteomes" id="UP001159427"/>
    </source>
</evidence>
<dbReference type="PROSITE" id="PS00109">
    <property type="entry name" value="PROTEIN_KINASE_TYR"/>
    <property type="match status" value="1"/>
</dbReference>
<evidence type="ECO:0000256" key="4">
    <source>
        <dbReference type="ARBA" id="ARBA00022692"/>
    </source>
</evidence>
<evidence type="ECO:0000256" key="6">
    <source>
        <dbReference type="ARBA" id="ARBA00022777"/>
    </source>
</evidence>
<dbReference type="CDD" id="cd00063">
    <property type="entry name" value="FN3"/>
    <property type="match status" value="3"/>
</dbReference>
<dbReference type="InterPro" id="IPR036116">
    <property type="entry name" value="FN3_sf"/>
</dbReference>
<feature type="domain" description="Ig-like" evidence="16">
    <location>
        <begin position="4"/>
        <end position="87"/>
    </location>
</feature>
<dbReference type="InterPro" id="IPR050122">
    <property type="entry name" value="RTK"/>
</dbReference>
<evidence type="ECO:0000259" key="15">
    <source>
        <dbReference type="PROSITE" id="PS50011"/>
    </source>
</evidence>
<dbReference type="Pfam" id="PF13927">
    <property type="entry name" value="Ig_3"/>
    <property type="match status" value="1"/>
</dbReference>
<keyword evidence="8 14" id="KW-0472">Membrane</keyword>
<keyword evidence="4 14" id="KW-0812">Transmembrane</keyword>
<keyword evidence="3" id="KW-0808">Transferase</keyword>
<evidence type="ECO:0000256" key="10">
    <source>
        <dbReference type="ARBA" id="ARBA00023170"/>
    </source>
</evidence>
<evidence type="ECO:0000259" key="17">
    <source>
        <dbReference type="PROSITE" id="PS50853"/>
    </source>
</evidence>
<dbReference type="SUPFAM" id="SSF56112">
    <property type="entry name" value="Protein kinase-like (PK-like)"/>
    <property type="match status" value="1"/>
</dbReference>
<reference evidence="18 19" key="1">
    <citation type="submission" date="2022-05" db="EMBL/GenBank/DDBJ databases">
        <authorList>
            <consortium name="Genoscope - CEA"/>
            <person name="William W."/>
        </authorList>
    </citation>
    <scope>NUCLEOTIDE SEQUENCE [LARGE SCALE GENOMIC DNA]</scope>
</reference>
<feature type="domain" description="Protein kinase" evidence="15">
    <location>
        <begin position="499"/>
        <end position="783"/>
    </location>
</feature>
<evidence type="ECO:0000256" key="12">
    <source>
        <dbReference type="ARBA" id="ARBA00051243"/>
    </source>
</evidence>
<dbReference type="PANTHER" id="PTHR24416:SF621">
    <property type="entry name" value="TYROSINE KINASE RECEPTOR CAD96CA"/>
    <property type="match status" value="1"/>
</dbReference>
<dbReference type="InterPro" id="IPR011009">
    <property type="entry name" value="Kinase-like_dom_sf"/>
</dbReference>
<dbReference type="PROSITE" id="PS50853">
    <property type="entry name" value="FN3"/>
    <property type="match status" value="3"/>
</dbReference>
<evidence type="ECO:0000256" key="8">
    <source>
        <dbReference type="ARBA" id="ARBA00023136"/>
    </source>
</evidence>
<evidence type="ECO:0000256" key="14">
    <source>
        <dbReference type="SAM" id="Phobius"/>
    </source>
</evidence>
<keyword evidence="6" id="KW-0418">Kinase</keyword>
<dbReference type="InterPro" id="IPR003598">
    <property type="entry name" value="Ig_sub2"/>
</dbReference>
<dbReference type="SUPFAM" id="SSF49265">
    <property type="entry name" value="Fibronectin type III"/>
    <property type="match status" value="2"/>
</dbReference>
<keyword evidence="13" id="KW-0067">ATP-binding</keyword>
<dbReference type="SMART" id="SM00408">
    <property type="entry name" value="IGc2"/>
    <property type="match status" value="1"/>
</dbReference>
<dbReference type="Pfam" id="PF07714">
    <property type="entry name" value="PK_Tyr_Ser-Thr"/>
    <property type="match status" value="1"/>
</dbReference>
<evidence type="ECO:0000259" key="16">
    <source>
        <dbReference type="PROSITE" id="PS50835"/>
    </source>
</evidence>
<gene>
    <name evidence="18" type="ORF">PEVE_00013762</name>
</gene>
<evidence type="ECO:0000256" key="3">
    <source>
        <dbReference type="ARBA" id="ARBA00022679"/>
    </source>
</evidence>
<dbReference type="CDD" id="cd00192">
    <property type="entry name" value="PTKc"/>
    <property type="match status" value="1"/>
</dbReference>
<evidence type="ECO:0000256" key="13">
    <source>
        <dbReference type="PROSITE-ProRule" id="PRU10141"/>
    </source>
</evidence>
<dbReference type="InterPro" id="IPR036179">
    <property type="entry name" value="Ig-like_dom_sf"/>
</dbReference>
<dbReference type="EMBL" id="CALNXI010000202">
    <property type="protein sequence ID" value="CAH3022007.1"/>
    <property type="molecule type" value="Genomic_DNA"/>
</dbReference>
<evidence type="ECO:0000256" key="11">
    <source>
        <dbReference type="ARBA" id="ARBA00023180"/>
    </source>
</evidence>
<dbReference type="SUPFAM" id="SSF48726">
    <property type="entry name" value="Immunoglobulin"/>
    <property type="match status" value="1"/>
</dbReference>
<keyword evidence="10" id="KW-0675">Receptor</keyword>